<feature type="region of interest" description="Disordered" evidence="1">
    <location>
        <begin position="25"/>
        <end position="71"/>
    </location>
</feature>
<reference evidence="4 5" key="1">
    <citation type="submission" date="2011-04" db="EMBL/GenBank/DDBJ databases">
        <title>Complete sequence of Cellulomonas fimi ATCC 484.</title>
        <authorList>
            <consortium name="US DOE Joint Genome Institute"/>
            <person name="Lucas S."/>
            <person name="Han J."/>
            <person name="Lapidus A."/>
            <person name="Cheng J.-F."/>
            <person name="Goodwin L."/>
            <person name="Pitluck S."/>
            <person name="Peters L."/>
            <person name="Chertkov O."/>
            <person name="Detter J.C."/>
            <person name="Han C."/>
            <person name="Tapia R."/>
            <person name="Land M."/>
            <person name="Hauser L."/>
            <person name="Kyrpides N."/>
            <person name="Ivanova N."/>
            <person name="Ovchinnikova G."/>
            <person name="Pagani I."/>
            <person name="Mead D."/>
            <person name="Brumm P."/>
            <person name="Woyke T."/>
        </authorList>
    </citation>
    <scope>NUCLEOTIDE SEQUENCE [LARGE SCALE GENOMIC DNA]</scope>
    <source>
        <strain evidence="5">ATCC 484 / DSM 20113 / JCM 1341 / NBRC 15513 / NCIMB 8980 / NCTC 7547</strain>
    </source>
</reference>
<dbReference type="Pfam" id="PF19843">
    <property type="entry name" value="DUF6318"/>
    <property type="match status" value="1"/>
</dbReference>
<feature type="domain" description="DUF6318" evidence="3">
    <location>
        <begin position="59"/>
        <end position="165"/>
    </location>
</feature>
<keyword evidence="2" id="KW-0732">Signal</keyword>
<name>F4H0K7_CELFA</name>
<evidence type="ECO:0000259" key="3">
    <source>
        <dbReference type="Pfam" id="PF19843"/>
    </source>
</evidence>
<evidence type="ECO:0000256" key="1">
    <source>
        <dbReference type="SAM" id="MobiDB-lite"/>
    </source>
</evidence>
<keyword evidence="5" id="KW-1185">Reference proteome</keyword>
<dbReference type="KEGG" id="cfi:Celf_3262"/>
<feature type="signal peptide" evidence="2">
    <location>
        <begin position="1"/>
        <end position="26"/>
    </location>
</feature>
<sequence length="204" mass="20923">MSRRRTAQGAVAVALLAGLLTLPACTAPDSPTTEPTSPSGGASPSTAAPSPTPTVDLTVPPERPDALGTPSADGAASAAAYFVALYEYAYASGDTTPLEQMSADTCSFCTSTLEDVREGLAAAASEEGGGSTVLYASGTEITPAEWYSATLRVRQEPSVRRSATGEVLSEEVGGEYDLLFALSWVGGWRVDELDVLDPGTLTPS</sequence>
<dbReference type="InterPro" id="IPR046281">
    <property type="entry name" value="DUF6318"/>
</dbReference>
<dbReference type="HOGENOM" id="CLU_1208038_0_0_11"/>
<protein>
    <recommendedName>
        <fullName evidence="3">DUF6318 domain-containing protein</fullName>
    </recommendedName>
</protein>
<proteinExistence type="predicted"/>
<evidence type="ECO:0000313" key="4">
    <source>
        <dbReference type="EMBL" id="AEE47376.1"/>
    </source>
</evidence>
<dbReference type="AlphaFoldDB" id="F4H0K7"/>
<dbReference type="RefSeq" id="WP_013772400.1">
    <property type="nucleotide sequence ID" value="NC_015514.1"/>
</dbReference>
<gene>
    <name evidence="4" type="ordered locus">Celf_3262</name>
</gene>
<feature type="compositionally biased region" description="Low complexity" evidence="1">
    <location>
        <begin position="25"/>
        <end position="49"/>
    </location>
</feature>
<evidence type="ECO:0000313" key="5">
    <source>
        <dbReference type="Proteomes" id="UP000008460"/>
    </source>
</evidence>
<accession>F4H0K7</accession>
<organism evidence="4 5">
    <name type="scientific">Cellulomonas fimi (strain ATCC 484 / DSM 20113 / JCM 1341 / CCUG 24087 / LMG 16345 / NBRC 15513 / NCIMB 8980 / NCTC 7547 / NRS-133)</name>
    <dbReference type="NCBI Taxonomy" id="590998"/>
    <lineage>
        <taxon>Bacteria</taxon>
        <taxon>Bacillati</taxon>
        <taxon>Actinomycetota</taxon>
        <taxon>Actinomycetes</taxon>
        <taxon>Micrococcales</taxon>
        <taxon>Cellulomonadaceae</taxon>
        <taxon>Cellulomonas</taxon>
    </lineage>
</organism>
<evidence type="ECO:0000256" key="2">
    <source>
        <dbReference type="SAM" id="SignalP"/>
    </source>
</evidence>
<dbReference type="Proteomes" id="UP000008460">
    <property type="component" value="Chromosome"/>
</dbReference>
<feature type="chain" id="PRO_5039177291" description="DUF6318 domain-containing protein" evidence="2">
    <location>
        <begin position="27"/>
        <end position="204"/>
    </location>
</feature>
<dbReference type="STRING" id="590998.Celf_3262"/>
<dbReference type="EMBL" id="CP002666">
    <property type="protein sequence ID" value="AEE47376.1"/>
    <property type="molecule type" value="Genomic_DNA"/>
</dbReference>